<proteinExistence type="predicted"/>
<feature type="compositionally biased region" description="Polar residues" evidence="8">
    <location>
        <begin position="519"/>
        <end position="529"/>
    </location>
</feature>
<keyword evidence="5" id="KW-1015">Disulfide bond</keyword>
<dbReference type="InterPro" id="IPR014716">
    <property type="entry name" value="Fibrinogen_a/b/g_C_1"/>
</dbReference>
<dbReference type="InterPro" id="IPR037579">
    <property type="entry name" value="FIB_ANG-like"/>
</dbReference>
<dbReference type="GO" id="GO:0005577">
    <property type="term" value="C:fibrinogen complex"/>
    <property type="evidence" value="ECO:0007669"/>
    <property type="project" value="TreeGrafter"/>
</dbReference>
<dbReference type="Pfam" id="PF00147">
    <property type="entry name" value="Fibrinogen_C"/>
    <property type="match status" value="1"/>
</dbReference>
<dbReference type="NCBIfam" id="NF040941">
    <property type="entry name" value="GGGWT_bact"/>
    <property type="match status" value="1"/>
</dbReference>
<dbReference type="InterPro" id="IPR002181">
    <property type="entry name" value="Fibrinogen_a/b/g_C_dom"/>
</dbReference>
<feature type="compositionally biased region" description="Basic and acidic residues" evidence="8">
    <location>
        <begin position="530"/>
        <end position="540"/>
    </location>
</feature>
<dbReference type="GO" id="GO:0030674">
    <property type="term" value="F:protein-macromolecule adaptor activity"/>
    <property type="evidence" value="ECO:0007669"/>
    <property type="project" value="TreeGrafter"/>
</dbReference>
<evidence type="ECO:0000313" key="10">
    <source>
        <dbReference type="EMBL" id="KAK1804365.1"/>
    </source>
</evidence>
<organism evidence="10 11">
    <name type="scientific">Electrophorus voltai</name>
    <dbReference type="NCBI Taxonomy" id="2609070"/>
    <lineage>
        <taxon>Eukaryota</taxon>
        <taxon>Metazoa</taxon>
        <taxon>Chordata</taxon>
        <taxon>Craniata</taxon>
        <taxon>Vertebrata</taxon>
        <taxon>Euteleostomi</taxon>
        <taxon>Actinopterygii</taxon>
        <taxon>Neopterygii</taxon>
        <taxon>Teleostei</taxon>
        <taxon>Ostariophysi</taxon>
        <taxon>Gymnotiformes</taxon>
        <taxon>Gymnotoidei</taxon>
        <taxon>Gymnotidae</taxon>
        <taxon>Electrophorus</taxon>
    </lineage>
</organism>
<sequence length="771" mass="86875">CRNGENMCPYSITLPPLTIQLPKHFRDLDKMARELQSLTLMVNQLREECQECRGRQRPEWSVRTDDGGKAGERIQASRGTVNTRERQHDLHKRVRIVQSTTPNSAGEDTMLISSGTREVNRVIGIPGWNMSQERNMKTSSSGQRAESSGGPQRSNLSHVEMAAESVSESMETKLFHVTKPKNPGGKRELDTITHGVRDDNVETVLSHDTVNHDSDDNRGRASLQVVGKTEETDRRQRAKPFMANSVGSNQDNAKAPFKVETPPSSSGNILLTVKREGSKRKELNYPTTVDMLYTIKPLNKDKEGPVTQFTTPAASATYFMDQDYVEKVETSPGVKVSDTHVHYRFKNSSEDVESKTLTEKISDHDRGDKQSDLDLQSTGKAGGPSDETMLHPNTADSVQKRAIGSIPLVMDRIKDSTVAKGSAPSTESTQIYHKNSKYSFTTSKSIVNNNSYNNGNAYPVAVGRTGDNQRMKDIIAQKTTAEGSSKENKKRPFTGINVEDRDNLETQLLNTCQGQCDQRPTLQPTLSTRRSFETDRDKQQDCSDLKKNMKNGVYSMTPVGSKHASFHVFCDMEASDGGWTLIQRRLDGTISFNRTWDEYKKGFGSLTGEFWLGNDKIHWLTAARAMALRLELEDLDGIKEYAQYDDFYVANESLNYQLTIGEYSGTAGNAMQHSKRFNHNQKYFSTPDRDNDEYPSGNCGAYYSSGWWFDACMAANLNGKYYQTRYKGVRNGIFWGTWHNISNEYYPTNDRQSFKTVRMMIRPRENSVLNV</sequence>
<dbReference type="SMART" id="SM00186">
    <property type="entry name" value="FBG"/>
    <property type="match status" value="1"/>
</dbReference>
<dbReference type="GO" id="GO:0070527">
    <property type="term" value="P:platelet aggregation"/>
    <property type="evidence" value="ECO:0007669"/>
    <property type="project" value="TreeGrafter"/>
</dbReference>
<dbReference type="Gene3D" id="3.90.215.10">
    <property type="entry name" value="Gamma Fibrinogen, chain A, domain 1"/>
    <property type="match status" value="1"/>
</dbReference>
<feature type="domain" description="Fibrinogen C-terminal" evidence="9">
    <location>
        <begin position="533"/>
        <end position="765"/>
    </location>
</feature>
<feature type="non-terminal residue" evidence="10">
    <location>
        <position position="771"/>
    </location>
</feature>
<feature type="region of interest" description="Disordered" evidence="8">
    <location>
        <begin position="128"/>
        <end position="157"/>
    </location>
</feature>
<dbReference type="PROSITE" id="PS51406">
    <property type="entry name" value="FIBRINOGEN_C_2"/>
    <property type="match status" value="1"/>
</dbReference>
<dbReference type="PANTHER" id="PTHR47221">
    <property type="entry name" value="FIBRINOGEN ALPHA CHAIN"/>
    <property type="match status" value="1"/>
</dbReference>
<dbReference type="GO" id="GO:0005201">
    <property type="term" value="F:extracellular matrix structural constituent"/>
    <property type="evidence" value="ECO:0007669"/>
    <property type="project" value="TreeGrafter"/>
</dbReference>
<keyword evidence="11" id="KW-1185">Reference proteome</keyword>
<evidence type="ECO:0000256" key="8">
    <source>
        <dbReference type="SAM" id="MobiDB-lite"/>
    </source>
</evidence>
<evidence type="ECO:0000259" key="9">
    <source>
        <dbReference type="PROSITE" id="PS51406"/>
    </source>
</evidence>
<feature type="region of interest" description="Disordered" evidence="8">
    <location>
        <begin position="347"/>
        <end position="393"/>
    </location>
</feature>
<keyword evidence="4 7" id="KW-0175">Coiled coil</keyword>
<dbReference type="PROSITE" id="PS00514">
    <property type="entry name" value="FIBRINOGEN_C_1"/>
    <property type="match status" value="1"/>
</dbReference>
<feature type="coiled-coil region" evidence="7">
    <location>
        <begin position="28"/>
        <end position="55"/>
    </location>
</feature>
<dbReference type="CDD" id="cd00087">
    <property type="entry name" value="FReD"/>
    <property type="match status" value="1"/>
</dbReference>
<comment type="caution">
    <text evidence="10">The sequence shown here is derived from an EMBL/GenBank/DDBJ whole genome shotgun (WGS) entry which is preliminary data.</text>
</comment>
<feature type="compositionally biased region" description="Polar residues" evidence="8">
    <location>
        <begin position="129"/>
        <end position="156"/>
    </location>
</feature>
<dbReference type="SUPFAM" id="SSF56496">
    <property type="entry name" value="Fibrinogen C-terminal domain-like"/>
    <property type="match status" value="1"/>
</dbReference>
<evidence type="ECO:0000256" key="2">
    <source>
        <dbReference type="ARBA" id="ARBA00022525"/>
    </source>
</evidence>
<reference evidence="10" key="1">
    <citation type="submission" date="2023-03" db="EMBL/GenBank/DDBJ databases">
        <title>Electrophorus voltai genome.</title>
        <authorList>
            <person name="Bian C."/>
        </authorList>
    </citation>
    <scope>NUCLEOTIDE SEQUENCE</scope>
    <source>
        <strain evidence="10">CB-2022</strain>
        <tissue evidence="10">Muscle</tissue>
    </source>
</reference>
<feature type="region of interest" description="Disordered" evidence="8">
    <location>
        <begin position="519"/>
        <end position="540"/>
    </location>
</feature>
<evidence type="ECO:0000256" key="7">
    <source>
        <dbReference type="SAM" id="Coils"/>
    </source>
</evidence>
<feature type="region of interest" description="Disordered" evidence="8">
    <location>
        <begin position="244"/>
        <end position="265"/>
    </location>
</feature>
<feature type="compositionally biased region" description="Basic and acidic residues" evidence="8">
    <location>
        <begin position="347"/>
        <end position="372"/>
    </location>
</feature>
<evidence type="ECO:0000256" key="5">
    <source>
        <dbReference type="ARBA" id="ARBA00023157"/>
    </source>
</evidence>
<keyword evidence="3" id="KW-0732">Signal</keyword>
<dbReference type="PANTHER" id="PTHR47221:SF6">
    <property type="entry name" value="FIBRINOGEN ALPHA CHAIN"/>
    <property type="match status" value="1"/>
</dbReference>
<accession>A0AAD8ZVV8</accession>
<comment type="subcellular location">
    <subcellularLocation>
        <location evidence="1">Secreted</location>
    </subcellularLocation>
</comment>
<evidence type="ECO:0000256" key="4">
    <source>
        <dbReference type="ARBA" id="ARBA00023054"/>
    </source>
</evidence>
<dbReference type="Proteomes" id="UP001239994">
    <property type="component" value="Unassembled WGS sequence"/>
</dbReference>
<evidence type="ECO:0000256" key="1">
    <source>
        <dbReference type="ARBA" id="ARBA00004613"/>
    </source>
</evidence>
<gene>
    <name evidence="10" type="ORF">P4O66_020373</name>
</gene>
<dbReference type="GO" id="GO:0042730">
    <property type="term" value="P:fibrinolysis"/>
    <property type="evidence" value="ECO:0007669"/>
    <property type="project" value="TreeGrafter"/>
</dbReference>
<name>A0AAD8ZVV8_9TELE</name>
<dbReference type="InterPro" id="IPR036056">
    <property type="entry name" value="Fibrinogen-like_C"/>
</dbReference>
<keyword evidence="2" id="KW-0964">Secreted</keyword>
<dbReference type="GO" id="GO:0072377">
    <property type="term" value="P:blood coagulation, common pathway"/>
    <property type="evidence" value="ECO:0007669"/>
    <property type="project" value="TreeGrafter"/>
</dbReference>
<dbReference type="EMBL" id="JAROKS010000004">
    <property type="protein sequence ID" value="KAK1804365.1"/>
    <property type="molecule type" value="Genomic_DNA"/>
</dbReference>
<keyword evidence="6" id="KW-0325">Glycoprotein</keyword>
<dbReference type="InterPro" id="IPR020837">
    <property type="entry name" value="Fibrinogen_CS"/>
</dbReference>
<evidence type="ECO:0000313" key="11">
    <source>
        <dbReference type="Proteomes" id="UP001239994"/>
    </source>
</evidence>
<dbReference type="GO" id="GO:0034116">
    <property type="term" value="P:positive regulation of heterotypic cell-cell adhesion"/>
    <property type="evidence" value="ECO:0007669"/>
    <property type="project" value="TreeGrafter"/>
</dbReference>
<evidence type="ECO:0000256" key="6">
    <source>
        <dbReference type="ARBA" id="ARBA00023180"/>
    </source>
</evidence>
<evidence type="ECO:0000256" key="3">
    <source>
        <dbReference type="ARBA" id="ARBA00022729"/>
    </source>
</evidence>
<protein>
    <recommendedName>
        <fullName evidence="9">Fibrinogen C-terminal domain-containing protein</fullName>
    </recommendedName>
</protein>
<dbReference type="AlphaFoldDB" id="A0AAD8ZVV8"/>